<evidence type="ECO:0000256" key="2">
    <source>
        <dbReference type="ARBA" id="ARBA00022676"/>
    </source>
</evidence>
<keyword evidence="6" id="KW-1185">Reference proteome</keyword>
<keyword evidence="3" id="KW-0808">Transferase</keyword>
<gene>
    <name evidence="5" type="ORF">NF557_08895</name>
</gene>
<dbReference type="PANTHER" id="PTHR43398">
    <property type="entry name" value="DOLICHOL-PHOSPHATE MANNOSYLTRANSFERASE SUBUNIT 1"/>
    <property type="match status" value="1"/>
</dbReference>
<evidence type="ECO:0000259" key="4">
    <source>
        <dbReference type="Pfam" id="PF00535"/>
    </source>
</evidence>
<dbReference type="SUPFAM" id="SSF53448">
    <property type="entry name" value="Nucleotide-diphospho-sugar transferases"/>
    <property type="match status" value="1"/>
</dbReference>
<sequence length="275" mass="29512">MSPQQGRSSSTMKQPLGRVVVLIPTYNEKDSLPGVVARVRAAQPQVDILVLDDNSPDGTGALADELASSDPQVRVLHRAGKQGLGPAYLAGFAWAAAEGYDAVVEMDADGSHLPEQLGTLLAAAEEAELVIGSRWVPGGATHNWPRSRDLLSRGANTYTRAAVGIPVRDATAGYRVYRLDALRQMDLDGVASQGYCFQVDLTLRAVDRGLRVVEVPIDFVEREVGTSKMDRRIVQEALGRVTLWGISRRGAQVGAAARRAVGRIGSGGTWRELTD</sequence>
<comment type="similarity">
    <text evidence="1">Belongs to the glycosyltransferase 2 family.</text>
</comment>
<evidence type="ECO:0000313" key="6">
    <source>
        <dbReference type="Proteomes" id="UP001056535"/>
    </source>
</evidence>
<evidence type="ECO:0000313" key="5">
    <source>
        <dbReference type="EMBL" id="USQ74791.1"/>
    </source>
</evidence>
<dbReference type="PANTHER" id="PTHR43398:SF1">
    <property type="entry name" value="DOLICHOL-PHOSPHATE MANNOSYLTRANSFERASE SUBUNIT 1"/>
    <property type="match status" value="1"/>
</dbReference>
<organism evidence="5 6">
    <name type="scientific">Ornithinimicrobium cryptoxanthini</name>
    <dbReference type="NCBI Taxonomy" id="2934161"/>
    <lineage>
        <taxon>Bacteria</taxon>
        <taxon>Bacillati</taxon>
        <taxon>Actinomycetota</taxon>
        <taxon>Actinomycetes</taxon>
        <taxon>Micrococcales</taxon>
        <taxon>Ornithinimicrobiaceae</taxon>
        <taxon>Ornithinimicrobium</taxon>
    </lineage>
</organism>
<dbReference type="InterPro" id="IPR039528">
    <property type="entry name" value="DPM1-like"/>
</dbReference>
<accession>A0ABY4YDF2</accession>
<evidence type="ECO:0000256" key="3">
    <source>
        <dbReference type="ARBA" id="ARBA00022679"/>
    </source>
</evidence>
<keyword evidence="2" id="KW-0328">Glycosyltransferase</keyword>
<evidence type="ECO:0000256" key="1">
    <source>
        <dbReference type="ARBA" id="ARBA00006739"/>
    </source>
</evidence>
<reference evidence="5" key="1">
    <citation type="submission" date="2022-06" db="EMBL/GenBank/DDBJ databases">
        <title>Ornithinimicrobium JY.X270.</title>
        <authorList>
            <person name="Huang Y."/>
        </authorList>
    </citation>
    <scope>NUCLEOTIDE SEQUENCE</scope>
    <source>
        <strain evidence="5">JY.X270</strain>
    </source>
</reference>
<dbReference type="Pfam" id="PF00535">
    <property type="entry name" value="Glycos_transf_2"/>
    <property type="match status" value="1"/>
</dbReference>
<dbReference type="InterPro" id="IPR001173">
    <property type="entry name" value="Glyco_trans_2-like"/>
</dbReference>
<proteinExistence type="inferred from homology"/>
<dbReference type="Gene3D" id="3.90.550.10">
    <property type="entry name" value="Spore Coat Polysaccharide Biosynthesis Protein SpsA, Chain A"/>
    <property type="match status" value="1"/>
</dbReference>
<dbReference type="InterPro" id="IPR029044">
    <property type="entry name" value="Nucleotide-diphossugar_trans"/>
</dbReference>
<dbReference type="Proteomes" id="UP001056535">
    <property type="component" value="Chromosome"/>
</dbReference>
<feature type="domain" description="Glycosyltransferase 2-like" evidence="4">
    <location>
        <begin position="21"/>
        <end position="184"/>
    </location>
</feature>
<dbReference type="RefSeq" id="WP_252618848.1">
    <property type="nucleotide sequence ID" value="NZ_CP099490.1"/>
</dbReference>
<name>A0ABY4YDF2_9MICO</name>
<dbReference type="EMBL" id="CP099490">
    <property type="protein sequence ID" value="USQ74791.1"/>
    <property type="molecule type" value="Genomic_DNA"/>
</dbReference>
<dbReference type="CDD" id="cd06442">
    <property type="entry name" value="DPM1_like"/>
    <property type="match status" value="1"/>
</dbReference>
<protein>
    <submittedName>
        <fullName evidence="5">Polyprenol monophosphomannose synthase</fullName>
    </submittedName>
</protein>